<dbReference type="PRINTS" id="PR00463">
    <property type="entry name" value="EP450I"/>
</dbReference>
<accession>A0A3L6PR36</accession>
<dbReference type="GO" id="GO:0005506">
    <property type="term" value="F:iron ion binding"/>
    <property type="evidence" value="ECO:0007669"/>
    <property type="project" value="InterPro"/>
</dbReference>
<dbReference type="GO" id="GO:0004497">
    <property type="term" value="F:monooxygenase activity"/>
    <property type="evidence" value="ECO:0007669"/>
    <property type="project" value="UniProtKB-KW"/>
</dbReference>
<keyword evidence="3" id="KW-0503">Monooxygenase</keyword>
<dbReference type="InterPro" id="IPR036396">
    <property type="entry name" value="Cyt_P450_sf"/>
</dbReference>
<dbReference type="Pfam" id="PF00067">
    <property type="entry name" value="p450"/>
    <property type="match status" value="1"/>
</dbReference>
<comment type="similarity">
    <text evidence="1 3">Belongs to the cytochrome P450 family.</text>
</comment>
<dbReference type="Proteomes" id="UP000275267">
    <property type="component" value="Unassembled WGS sequence"/>
</dbReference>
<dbReference type="InterPro" id="IPR017972">
    <property type="entry name" value="Cyt_P450_CS"/>
</dbReference>
<dbReference type="AlphaFoldDB" id="A0A3L6PR36"/>
<dbReference type="InterPro" id="IPR002401">
    <property type="entry name" value="Cyt_P450_E_grp-I"/>
</dbReference>
<evidence type="ECO:0000256" key="3">
    <source>
        <dbReference type="RuleBase" id="RU000461"/>
    </source>
</evidence>
<keyword evidence="5" id="KW-1185">Reference proteome</keyword>
<organism evidence="4 5">
    <name type="scientific">Panicum miliaceum</name>
    <name type="common">Proso millet</name>
    <name type="synonym">Broomcorn millet</name>
    <dbReference type="NCBI Taxonomy" id="4540"/>
    <lineage>
        <taxon>Eukaryota</taxon>
        <taxon>Viridiplantae</taxon>
        <taxon>Streptophyta</taxon>
        <taxon>Embryophyta</taxon>
        <taxon>Tracheophyta</taxon>
        <taxon>Spermatophyta</taxon>
        <taxon>Magnoliopsida</taxon>
        <taxon>Liliopsida</taxon>
        <taxon>Poales</taxon>
        <taxon>Poaceae</taxon>
        <taxon>PACMAD clade</taxon>
        <taxon>Panicoideae</taxon>
        <taxon>Panicodae</taxon>
        <taxon>Paniceae</taxon>
        <taxon>Panicinae</taxon>
        <taxon>Panicum</taxon>
        <taxon>Panicum sect. Panicum</taxon>
    </lineage>
</organism>
<evidence type="ECO:0000256" key="2">
    <source>
        <dbReference type="PIRSR" id="PIRSR602401-1"/>
    </source>
</evidence>
<gene>
    <name evidence="4" type="ORF">C2845_PM14G07210</name>
</gene>
<reference evidence="5" key="1">
    <citation type="journal article" date="2019" name="Nat. Commun.">
        <title>The genome of broomcorn millet.</title>
        <authorList>
            <person name="Zou C."/>
            <person name="Miki D."/>
            <person name="Li D."/>
            <person name="Tang Q."/>
            <person name="Xiao L."/>
            <person name="Rajput S."/>
            <person name="Deng P."/>
            <person name="Jia W."/>
            <person name="Huang R."/>
            <person name="Zhang M."/>
            <person name="Sun Y."/>
            <person name="Hu J."/>
            <person name="Fu X."/>
            <person name="Schnable P.S."/>
            <person name="Li F."/>
            <person name="Zhang H."/>
            <person name="Feng B."/>
            <person name="Zhu X."/>
            <person name="Liu R."/>
            <person name="Schnable J.C."/>
            <person name="Zhu J.-K."/>
            <person name="Zhang H."/>
        </authorList>
    </citation>
    <scope>NUCLEOTIDE SEQUENCE [LARGE SCALE GENOMIC DNA]</scope>
</reference>
<keyword evidence="2 3" id="KW-0408">Iron</keyword>
<dbReference type="SUPFAM" id="SSF48264">
    <property type="entry name" value="Cytochrome P450"/>
    <property type="match status" value="1"/>
</dbReference>
<comment type="cofactor">
    <cofactor evidence="2">
        <name>heme</name>
        <dbReference type="ChEBI" id="CHEBI:30413"/>
    </cofactor>
</comment>
<dbReference type="OrthoDB" id="685036at2759"/>
<keyword evidence="3" id="KW-0560">Oxidoreductase</keyword>
<dbReference type="GO" id="GO:0016705">
    <property type="term" value="F:oxidoreductase activity, acting on paired donors, with incorporation or reduction of molecular oxygen"/>
    <property type="evidence" value="ECO:0007669"/>
    <property type="project" value="InterPro"/>
</dbReference>
<feature type="binding site" description="axial binding residue" evidence="2">
    <location>
        <position position="76"/>
    </location>
    <ligand>
        <name>heme</name>
        <dbReference type="ChEBI" id="CHEBI:30413"/>
    </ligand>
    <ligandPart>
        <name>Fe</name>
        <dbReference type="ChEBI" id="CHEBI:18248"/>
    </ligandPart>
</feature>
<evidence type="ECO:0000313" key="4">
    <source>
        <dbReference type="EMBL" id="RLM62314.1"/>
    </source>
</evidence>
<dbReference type="PANTHER" id="PTHR47950:SF44">
    <property type="entry name" value="CYTOCHROME P450, FAMILY 76, SUBFAMILY C, POLYPEPTIDE 5-RELATED"/>
    <property type="match status" value="1"/>
</dbReference>
<proteinExistence type="inferred from homology"/>
<protein>
    <submittedName>
        <fullName evidence="4">Uncharacterized protein</fullName>
    </submittedName>
</protein>
<keyword evidence="2 3" id="KW-0349">Heme</keyword>
<comment type="caution">
    <text evidence="4">The sequence shown here is derived from an EMBL/GenBank/DDBJ whole genome shotgun (WGS) entry which is preliminary data.</text>
</comment>
<dbReference type="PROSITE" id="PS00086">
    <property type="entry name" value="CYTOCHROME_P450"/>
    <property type="match status" value="1"/>
</dbReference>
<dbReference type="Gene3D" id="1.10.630.10">
    <property type="entry name" value="Cytochrome P450"/>
    <property type="match status" value="1"/>
</dbReference>
<evidence type="ECO:0000256" key="1">
    <source>
        <dbReference type="ARBA" id="ARBA00010617"/>
    </source>
</evidence>
<dbReference type="InterPro" id="IPR001128">
    <property type="entry name" value="Cyt_P450"/>
</dbReference>
<dbReference type="STRING" id="4540.A0A3L6PR36"/>
<name>A0A3L6PR36_PANMI</name>
<evidence type="ECO:0000313" key="5">
    <source>
        <dbReference type="Proteomes" id="UP000275267"/>
    </source>
</evidence>
<dbReference type="EMBL" id="PQIB02000016">
    <property type="protein sequence ID" value="RLM62314.1"/>
    <property type="molecule type" value="Genomic_DNA"/>
</dbReference>
<sequence length="138" mass="15339">MRLYLVTPVLIPHKAIEDGIEIGGYAVPKGCTVIFNAWAMMRDPAAWERPEEFMPERFLGTAAEEFIPFGSGRRQCPDLSLAECVVPHVLASLLHAFEWRLPDGVSAEQLDVSERFTTANVMAVPLRAVHHVITKSPV</sequence>
<dbReference type="GO" id="GO:0020037">
    <property type="term" value="F:heme binding"/>
    <property type="evidence" value="ECO:0007669"/>
    <property type="project" value="InterPro"/>
</dbReference>
<keyword evidence="2 3" id="KW-0479">Metal-binding</keyword>
<dbReference type="PANTHER" id="PTHR47950">
    <property type="entry name" value="CYTOCHROME P450, FAMILY 76, SUBFAMILY C, POLYPEPTIDE 5-RELATED"/>
    <property type="match status" value="1"/>
</dbReference>